<reference evidence="1" key="1">
    <citation type="submission" date="2020-01" db="EMBL/GenBank/DDBJ databases">
        <title>Insect and environment-associated Actinomycetes.</title>
        <authorList>
            <person name="Currrie C."/>
            <person name="Chevrette M."/>
            <person name="Carlson C."/>
            <person name="Stubbendieck R."/>
            <person name="Wendt-Pienkowski E."/>
        </authorList>
    </citation>
    <scope>NUCLEOTIDE SEQUENCE</scope>
    <source>
        <strain evidence="1">SID505</strain>
    </source>
</reference>
<proteinExistence type="predicted"/>
<dbReference type="GO" id="GO:0019748">
    <property type="term" value="P:secondary metabolic process"/>
    <property type="evidence" value="ECO:0007669"/>
    <property type="project" value="InterPro"/>
</dbReference>
<sequence length="306" mass="32941">MIDIHVPDELIASQTRYNGAAGRAFVAALPALAERCLERWGLRPDGPSMYGMCALVLPVVREADGRPAALKLQSVDEETAGEPVALRAWTVAGAGAVELLGHDPETGAMLLERLDERRPLSGEADVREAVTVLGEVLARLVAVPAPEGLRTLGGMVERMLAAVPEKAGLLADAADRRLLADCAAAVREVAGEPGDRLLHWDLHYDNILAGRADAGRAGQWVALDPKPLAGDPGFELFPALDNLFDADEVLWRFDALTEALGLERDRERARAWTLGRVLQNGLWAAEDGEGRISPDHAEIARRLLGR</sequence>
<protein>
    <submittedName>
        <fullName evidence="1">Hydroxyurea phosphotransferase</fullName>
    </submittedName>
</protein>
<keyword evidence="1" id="KW-0808">Transferase</keyword>
<comment type="caution">
    <text evidence="1">The sequence shown here is derived from an EMBL/GenBank/DDBJ whole genome shotgun (WGS) entry which is preliminary data.</text>
</comment>
<organism evidence="1">
    <name type="scientific">Streptomyces anulatus</name>
    <name type="common">Streptomyces chrysomallus</name>
    <dbReference type="NCBI Taxonomy" id="1892"/>
    <lineage>
        <taxon>Bacteria</taxon>
        <taxon>Bacillati</taxon>
        <taxon>Actinomycetota</taxon>
        <taxon>Actinomycetes</taxon>
        <taxon>Kitasatosporales</taxon>
        <taxon>Streptomycetaceae</taxon>
        <taxon>Streptomyces</taxon>
    </lineage>
</organism>
<accession>A0A6G3SIV4</accession>
<dbReference type="InterPro" id="IPR011009">
    <property type="entry name" value="Kinase-like_dom_sf"/>
</dbReference>
<dbReference type="SUPFAM" id="SSF56112">
    <property type="entry name" value="Protein kinase-like (PK-like)"/>
    <property type="match status" value="1"/>
</dbReference>
<name>A0A6G3SIV4_STRAQ</name>
<evidence type="ECO:0000313" key="1">
    <source>
        <dbReference type="EMBL" id="NEB82946.1"/>
    </source>
</evidence>
<dbReference type="EMBL" id="JAAGMK010000043">
    <property type="protein sequence ID" value="NEB82946.1"/>
    <property type="molecule type" value="Genomic_DNA"/>
</dbReference>
<dbReference type="AlphaFoldDB" id="A0A6G3SIV4"/>
<dbReference type="InterPro" id="IPR006748">
    <property type="entry name" value="NH2Glyco/OHUrea_AB-resist_kin"/>
</dbReference>
<gene>
    <name evidence="1" type="ORF">G3I43_01895</name>
</gene>
<dbReference type="GO" id="GO:0016773">
    <property type="term" value="F:phosphotransferase activity, alcohol group as acceptor"/>
    <property type="evidence" value="ECO:0007669"/>
    <property type="project" value="InterPro"/>
</dbReference>
<dbReference type="Pfam" id="PF04655">
    <property type="entry name" value="APH_6_hur"/>
    <property type="match status" value="1"/>
</dbReference>
<dbReference type="RefSeq" id="WP_164256398.1">
    <property type="nucleotide sequence ID" value="NZ_JAAGMK010000043.1"/>
</dbReference>